<name>A0A5C5GHS0_9RHOB</name>
<evidence type="ECO:0000256" key="1">
    <source>
        <dbReference type="ARBA" id="ARBA00010634"/>
    </source>
</evidence>
<comment type="caution">
    <text evidence="4">The sequence shown here is derived from an EMBL/GenBank/DDBJ whole genome shotgun (WGS) entry which is preliminary data.</text>
</comment>
<feature type="signal peptide" evidence="3">
    <location>
        <begin position="1"/>
        <end position="20"/>
    </location>
</feature>
<gene>
    <name evidence="4" type="ORF">FHY64_13605</name>
</gene>
<keyword evidence="2 3" id="KW-0732">Signal</keyword>
<dbReference type="EMBL" id="VFFF01000001">
    <property type="protein sequence ID" value="TNY34243.1"/>
    <property type="molecule type" value="Genomic_DNA"/>
</dbReference>
<dbReference type="Proteomes" id="UP000314011">
    <property type="component" value="Unassembled WGS sequence"/>
</dbReference>
<dbReference type="PROSITE" id="PS51257">
    <property type="entry name" value="PROKAR_LIPOPROTEIN"/>
    <property type="match status" value="1"/>
</dbReference>
<keyword evidence="5" id="KW-1185">Reference proteome</keyword>
<organism evidence="4 5">
    <name type="scientific">Pelagovum pacificum</name>
    <dbReference type="NCBI Taxonomy" id="2588711"/>
    <lineage>
        <taxon>Bacteria</taxon>
        <taxon>Pseudomonadati</taxon>
        <taxon>Pseudomonadota</taxon>
        <taxon>Alphaproteobacteria</taxon>
        <taxon>Rhodobacterales</taxon>
        <taxon>Paracoccaceae</taxon>
        <taxon>Pelagovum</taxon>
    </lineage>
</organism>
<dbReference type="PRINTS" id="PR01805">
    <property type="entry name" value="VACJLIPOPROT"/>
</dbReference>
<feature type="chain" id="PRO_5022857637" evidence="3">
    <location>
        <begin position="21"/>
        <end position="255"/>
    </location>
</feature>
<evidence type="ECO:0000313" key="4">
    <source>
        <dbReference type="EMBL" id="TNY34243.1"/>
    </source>
</evidence>
<dbReference type="GO" id="GO:0016020">
    <property type="term" value="C:membrane"/>
    <property type="evidence" value="ECO:0007669"/>
    <property type="project" value="InterPro"/>
</dbReference>
<dbReference type="PANTHER" id="PTHR30035:SF3">
    <property type="entry name" value="INTERMEMBRANE PHOSPHOLIPID TRANSPORT SYSTEM LIPOPROTEIN MLAA"/>
    <property type="match status" value="1"/>
</dbReference>
<accession>A0A5C5GHS0</accession>
<evidence type="ECO:0000256" key="3">
    <source>
        <dbReference type="SAM" id="SignalP"/>
    </source>
</evidence>
<dbReference type="Pfam" id="PF04333">
    <property type="entry name" value="MlaA"/>
    <property type="match status" value="1"/>
</dbReference>
<dbReference type="GO" id="GO:0120010">
    <property type="term" value="P:intermembrane phospholipid transfer"/>
    <property type="evidence" value="ECO:0007669"/>
    <property type="project" value="TreeGrafter"/>
</dbReference>
<reference evidence="4 5" key="1">
    <citation type="submission" date="2019-06" db="EMBL/GenBank/DDBJ databases">
        <title>Genome of new Rhodobacteraceae sp. SM1903.</title>
        <authorList>
            <person name="Ren X."/>
        </authorList>
    </citation>
    <scope>NUCLEOTIDE SEQUENCE [LARGE SCALE GENOMIC DNA]</scope>
    <source>
        <strain evidence="4 5">SM1903</strain>
    </source>
</reference>
<comment type="similarity">
    <text evidence="1">Belongs to the MlaA family.</text>
</comment>
<proteinExistence type="inferred from homology"/>
<dbReference type="RefSeq" id="WP_140195421.1">
    <property type="nucleotide sequence ID" value="NZ_CP065915.1"/>
</dbReference>
<protein>
    <submittedName>
        <fullName evidence="4">VacJ family lipoprotein</fullName>
    </submittedName>
</protein>
<evidence type="ECO:0000313" key="5">
    <source>
        <dbReference type="Proteomes" id="UP000314011"/>
    </source>
</evidence>
<evidence type="ECO:0000256" key="2">
    <source>
        <dbReference type="ARBA" id="ARBA00022729"/>
    </source>
</evidence>
<dbReference type="OrthoDB" id="9785326at2"/>
<dbReference type="AlphaFoldDB" id="A0A5C5GHS0"/>
<sequence length="255" mass="27701">MNSIKYGRGATLFASLALVAACSQPQPGAEFNDPYEGFNRQVHAVNKGLDRTLLRPASRVVTAAPHGNYDWAVNFSDNLSLPGMVVNGALQGDVEGMARNSMRFIINSTIGVFGLADFAGDMGLYEKKTDFGHTLAVWGVPEGAYLELPLIGPSTERDAVGEVVDMFLDPLDHVSEPVQLTWGTEAQVGEIIVERGIYSSTIDSVLQDSADSYAQSRLAYLQNRRYEVGETADDGGIDPYAIDPYGIDPYEELQQ</sequence>
<keyword evidence="4" id="KW-0449">Lipoprotein</keyword>
<dbReference type="PANTHER" id="PTHR30035">
    <property type="entry name" value="LIPOPROTEIN VACJ-RELATED"/>
    <property type="match status" value="1"/>
</dbReference>
<dbReference type="InterPro" id="IPR007428">
    <property type="entry name" value="MlaA"/>
</dbReference>